<feature type="transmembrane region" description="Helical" evidence="15">
    <location>
        <begin position="6"/>
        <end position="26"/>
    </location>
</feature>
<evidence type="ECO:0000256" key="6">
    <source>
        <dbReference type="ARBA" id="ARBA00022723"/>
    </source>
</evidence>
<dbReference type="EMBL" id="JAACXV010000045">
    <property type="protein sequence ID" value="KAF7285756.1"/>
    <property type="molecule type" value="Genomic_DNA"/>
</dbReference>
<dbReference type="GO" id="GO:0005506">
    <property type="term" value="F:iron ion binding"/>
    <property type="evidence" value="ECO:0007669"/>
    <property type="project" value="InterPro"/>
</dbReference>
<accession>A0A834ITF7</accession>
<evidence type="ECO:0000256" key="10">
    <source>
        <dbReference type="ARBA" id="ARBA00023004"/>
    </source>
</evidence>
<keyword evidence="15" id="KW-1133">Transmembrane helix</keyword>
<keyword evidence="10 13" id="KW-0408">Iron</keyword>
<evidence type="ECO:0000256" key="8">
    <source>
        <dbReference type="ARBA" id="ARBA00022848"/>
    </source>
</evidence>
<keyword evidence="5 13" id="KW-0349">Heme</keyword>
<keyword evidence="11 14" id="KW-0503">Monooxygenase</keyword>
<dbReference type="InterPro" id="IPR002401">
    <property type="entry name" value="Cyt_P450_E_grp-I"/>
</dbReference>
<evidence type="ECO:0000256" key="13">
    <source>
        <dbReference type="PIRSR" id="PIRSR602401-1"/>
    </source>
</evidence>
<proteinExistence type="inferred from homology"/>
<dbReference type="Proteomes" id="UP000625711">
    <property type="component" value="Unassembled WGS sequence"/>
</dbReference>
<evidence type="ECO:0000256" key="1">
    <source>
        <dbReference type="ARBA" id="ARBA00001971"/>
    </source>
</evidence>
<comment type="subcellular location">
    <subcellularLocation>
        <location evidence="3">Endoplasmic reticulum membrane</location>
        <topology evidence="3">Peripheral membrane protein</topology>
    </subcellularLocation>
    <subcellularLocation>
        <location evidence="2">Microsome membrane</location>
        <topology evidence="2">Peripheral membrane protein</topology>
    </subcellularLocation>
</comment>
<dbReference type="OrthoDB" id="2789670at2759"/>
<name>A0A834ITF7_RHYFE</name>
<evidence type="ECO:0000256" key="5">
    <source>
        <dbReference type="ARBA" id="ARBA00022617"/>
    </source>
</evidence>
<dbReference type="InterPro" id="IPR050476">
    <property type="entry name" value="Insect_CytP450_Detox"/>
</dbReference>
<evidence type="ECO:0000256" key="9">
    <source>
        <dbReference type="ARBA" id="ARBA00023002"/>
    </source>
</evidence>
<evidence type="ECO:0000256" key="2">
    <source>
        <dbReference type="ARBA" id="ARBA00004174"/>
    </source>
</evidence>
<evidence type="ECO:0000313" key="17">
    <source>
        <dbReference type="Proteomes" id="UP000625711"/>
    </source>
</evidence>
<evidence type="ECO:0008006" key="18">
    <source>
        <dbReference type="Google" id="ProtNLM"/>
    </source>
</evidence>
<dbReference type="GO" id="GO:0020037">
    <property type="term" value="F:heme binding"/>
    <property type="evidence" value="ECO:0007669"/>
    <property type="project" value="InterPro"/>
</dbReference>
<evidence type="ECO:0000256" key="4">
    <source>
        <dbReference type="ARBA" id="ARBA00010617"/>
    </source>
</evidence>
<evidence type="ECO:0000256" key="11">
    <source>
        <dbReference type="ARBA" id="ARBA00023033"/>
    </source>
</evidence>
<evidence type="ECO:0000256" key="15">
    <source>
        <dbReference type="SAM" id="Phobius"/>
    </source>
</evidence>
<evidence type="ECO:0000256" key="12">
    <source>
        <dbReference type="ARBA" id="ARBA00023136"/>
    </source>
</evidence>
<gene>
    <name evidence="16" type="ORF">GWI33_010124</name>
</gene>
<dbReference type="SUPFAM" id="SSF48264">
    <property type="entry name" value="Cytochrome P450"/>
    <property type="match status" value="1"/>
</dbReference>
<dbReference type="GO" id="GO:0004497">
    <property type="term" value="F:monooxygenase activity"/>
    <property type="evidence" value="ECO:0007669"/>
    <property type="project" value="UniProtKB-KW"/>
</dbReference>
<comment type="caution">
    <text evidence="16">The sequence shown here is derived from an EMBL/GenBank/DDBJ whole genome shotgun (WGS) entry which is preliminary data.</text>
</comment>
<evidence type="ECO:0000256" key="14">
    <source>
        <dbReference type="RuleBase" id="RU000461"/>
    </source>
</evidence>
<keyword evidence="6 13" id="KW-0479">Metal-binding</keyword>
<evidence type="ECO:0000256" key="3">
    <source>
        <dbReference type="ARBA" id="ARBA00004406"/>
    </source>
</evidence>
<dbReference type="AlphaFoldDB" id="A0A834ITF7"/>
<keyword evidence="7" id="KW-0256">Endoplasmic reticulum</keyword>
<keyword evidence="9 14" id="KW-0560">Oxidoreductase</keyword>
<dbReference type="PRINTS" id="PR00385">
    <property type="entry name" value="P450"/>
</dbReference>
<dbReference type="InterPro" id="IPR001128">
    <property type="entry name" value="Cyt_P450"/>
</dbReference>
<dbReference type="Pfam" id="PF00067">
    <property type="entry name" value="p450"/>
    <property type="match status" value="1"/>
</dbReference>
<protein>
    <recommendedName>
        <fullName evidence="18">Cytochrome P450</fullName>
    </recommendedName>
</protein>
<keyword evidence="17" id="KW-1185">Reference proteome</keyword>
<sequence length="492" mass="57175">MSQLISNMWLSFLLILTFLYILYKYMTRHFSYWKDRNVFHLKPIPFVGNMWPVLSFRRCMGEFLKDLYDSTDQDYIGCFLLDKPALILRSPKLIKNIILHDFNYFSDRIATAESDVIMSNSVFFKKGPMWKTLRERLSPVFSSGKLKSMSKLIITEADSMANYIDKFVNIPNIDSKEICAKYSTNVIAVSAFGIKAHCFDSETAEFRNISRNMFKFSLSNTVRQAGCFLFPNVIDIFKIRLFENWILERLQQIFTEVMSIRVDMEKRNDMIDILLQQKREKNMSDYALLAQAIQFFLAGFETISTTMSFFLYEMAIHPEIQERLRKEILKSISENGGISYEAVQDMKYLNMCLSETLRKYPVMSILDRTCTMDYKVPGSDYVIKKGQIIFVPLLGLHYDSKYFPDPEKFDPERFQNMSNFNNDGFSYIPFGAGPKNCIGARFGLLSLKIGLSTIMSKYELCPSSHTPSKMQFEPKHVFLQSAKGTALEFRPL</sequence>
<comment type="cofactor">
    <cofactor evidence="1 13">
        <name>heme</name>
        <dbReference type="ChEBI" id="CHEBI:30413"/>
    </cofactor>
</comment>
<dbReference type="CDD" id="cd11056">
    <property type="entry name" value="CYP6-like"/>
    <property type="match status" value="1"/>
</dbReference>
<evidence type="ECO:0000256" key="7">
    <source>
        <dbReference type="ARBA" id="ARBA00022824"/>
    </source>
</evidence>
<dbReference type="PROSITE" id="PS00086">
    <property type="entry name" value="CYTOCHROME_P450"/>
    <property type="match status" value="1"/>
</dbReference>
<feature type="binding site" description="axial binding residue" evidence="13">
    <location>
        <position position="437"/>
    </location>
    <ligand>
        <name>heme</name>
        <dbReference type="ChEBI" id="CHEBI:30413"/>
    </ligand>
    <ligandPart>
        <name>Fe</name>
        <dbReference type="ChEBI" id="CHEBI:18248"/>
    </ligandPart>
</feature>
<keyword evidence="12 15" id="KW-0472">Membrane</keyword>
<evidence type="ECO:0000313" key="16">
    <source>
        <dbReference type="EMBL" id="KAF7285756.1"/>
    </source>
</evidence>
<organism evidence="16 17">
    <name type="scientific">Rhynchophorus ferrugineus</name>
    <name type="common">Red palm weevil</name>
    <name type="synonym">Curculio ferrugineus</name>
    <dbReference type="NCBI Taxonomy" id="354439"/>
    <lineage>
        <taxon>Eukaryota</taxon>
        <taxon>Metazoa</taxon>
        <taxon>Ecdysozoa</taxon>
        <taxon>Arthropoda</taxon>
        <taxon>Hexapoda</taxon>
        <taxon>Insecta</taxon>
        <taxon>Pterygota</taxon>
        <taxon>Neoptera</taxon>
        <taxon>Endopterygota</taxon>
        <taxon>Coleoptera</taxon>
        <taxon>Polyphaga</taxon>
        <taxon>Cucujiformia</taxon>
        <taxon>Curculionidae</taxon>
        <taxon>Dryophthorinae</taxon>
        <taxon>Rhynchophorus</taxon>
    </lineage>
</organism>
<keyword evidence="8" id="KW-0492">Microsome</keyword>
<dbReference type="PANTHER" id="PTHR24292:SF45">
    <property type="entry name" value="CYTOCHROME P450 6G1-RELATED"/>
    <property type="match status" value="1"/>
</dbReference>
<dbReference type="GO" id="GO:0005789">
    <property type="term" value="C:endoplasmic reticulum membrane"/>
    <property type="evidence" value="ECO:0007669"/>
    <property type="project" value="UniProtKB-SubCell"/>
</dbReference>
<dbReference type="Gene3D" id="1.10.630.10">
    <property type="entry name" value="Cytochrome P450"/>
    <property type="match status" value="1"/>
</dbReference>
<dbReference type="InterPro" id="IPR036396">
    <property type="entry name" value="Cyt_P450_sf"/>
</dbReference>
<dbReference type="FunFam" id="1.10.630.10:FF:000042">
    <property type="entry name" value="Cytochrome P450"/>
    <property type="match status" value="1"/>
</dbReference>
<dbReference type="InterPro" id="IPR017972">
    <property type="entry name" value="Cyt_P450_CS"/>
</dbReference>
<dbReference type="PRINTS" id="PR00463">
    <property type="entry name" value="EP450I"/>
</dbReference>
<dbReference type="GO" id="GO:0016705">
    <property type="term" value="F:oxidoreductase activity, acting on paired donors, with incorporation or reduction of molecular oxygen"/>
    <property type="evidence" value="ECO:0007669"/>
    <property type="project" value="InterPro"/>
</dbReference>
<dbReference type="PANTHER" id="PTHR24292">
    <property type="entry name" value="CYTOCHROME P450"/>
    <property type="match status" value="1"/>
</dbReference>
<keyword evidence="15" id="KW-0812">Transmembrane</keyword>
<reference evidence="16" key="1">
    <citation type="submission" date="2020-08" db="EMBL/GenBank/DDBJ databases">
        <title>Genome sequencing and assembly of the red palm weevil Rhynchophorus ferrugineus.</title>
        <authorList>
            <person name="Dias G.B."/>
            <person name="Bergman C.M."/>
            <person name="Manee M."/>
        </authorList>
    </citation>
    <scope>NUCLEOTIDE SEQUENCE</scope>
    <source>
        <strain evidence="16">AA-2017</strain>
        <tissue evidence="16">Whole larva</tissue>
    </source>
</reference>
<comment type="similarity">
    <text evidence="4 14">Belongs to the cytochrome P450 family.</text>
</comment>